<name>A0A6M3LTL0_9ZZZZ</name>
<reference evidence="1" key="1">
    <citation type="submission" date="2020-03" db="EMBL/GenBank/DDBJ databases">
        <title>The deep terrestrial virosphere.</title>
        <authorList>
            <person name="Holmfeldt K."/>
            <person name="Nilsson E."/>
            <person name="Simone D."/>
            <person name="Lopez-Fernandez M."/>
            <person name="Wu X."/>
            <person name="de Brujin I."/>
            <person name="Lundin D."/>
            <person name="Andersson A."/>
            <person name="Bertilsson S."/>
            <person name="Dopson M."/>
        </authorList>
    </citation>
    <scope>NUCLEOTIDE SEQUENCE</scope>
    <source>
        <strain evidence="1">MM415B07220</strain>
    </source>
</reference>
<accession>A0A6M3LTL0</accession>
<proteinExistence type="predicted"/>
<dbReference type="AlphaFoldDB" id="A0A6M3LTL0"/>
<evidence type="ECO:0000313" key="1">
    <source>
        <dbReference type="EMBL" id="QJA96854.1"/>
    </source>
</evidence>
<organism evidence="1">
    <name type="scientific">viral metagenome</name>
    <dbReference type="NCBI Taxonomy" id="1070528"/>
    <lineage>
        <taxon>unclassified sequences</taxon>
        <taxon>metagenomes</taxon>
        <taxon>organismal metagenomes</taxon>
    </lineage>
</organism>
<sequence length="98" mass="10769">MKRWKIEKYHDMHGIFITGDRGICVVQTETETPTEEEKAHAALIAAAPELLDFAIQVKYSLGGGCDPGKYAAPYTNEELIDMASRLIEAAEGVQNDEG</sequence>
<gene>
    <name evidence="1" type="ORF">MM415B07220_0003</name>
</gene>
<dbReference type="EMBL" id="MT143440">
    <property type="protein sequence ID" value="QJA96854.1"/>
    <property type="molecule type" value="Genomic_DNA"/>
</dbReference>
<protein>
    <submittedName>
        <fullName evidence="1">Uncharacterized protein</fullName>
    </submittedName>
</protein>